<keyword evidence="1" id="KW-0145">Chemotaxis</keyword>
<dbReference type="GO" id="GO:0004888">
    <property type="term" value="F:transmembrane signaling receptor activity"/>
    <property type="evidence" value="ECO:0007669"/>
    <property type="project" value="TreeGrafter"/>
</dbReference>
<keyword evidence="4" id="KW-1133">Transmembrane helix</keyword>
<dbReference type="InterPro" id="IPR007891">
    <property type="entry name" value="CHASE3"/>
</dbReference>
<proteinExistence type="inferred from homology"/>
<dbReference type="SMART" id="SM00283">
    <property type="entry name" value="MA"/>
    <property type="match status" value="1"/>
</dbReference>
<keyword evidence="3" id="KW-0807">Transducer</keyword>
<dbReference type="AlphaFoldDB" id="A1ZV32"/>
<name>A1ZV32_MICM2</name>
<dbReference type="GO" id="GO:0006935">
    <property type="term" value="P:chemotaxis"/>
    <property type="evidence" value="ECO:0007669"/>
    <property type="project" value="UniProtKB-KW"/>
</dbReference>
<dbReference type="Proteomes" id="UP000004095">
    <property type="component" value="Unassembled WGS sequence"/>
</dbReference>
<keyword evidence="7" id="KW-1185">Reference proteome</keyword>
<reference evidence="6 7" key="1">
    <citation type="submission" date="2007-01" db="EMBL/GenBank/DDBJ databases">
        <authorList>
            <person name="Haygood M."/>
            <person name="Podell S."/>
            <person name="Anderson C."/>
            <person name="Hopkinson B."/>
            <person name="Roe K."/>
            <person name="Barbeau K."/>
            <person name="Gaasterland T."/>
            <person name="Ferriera S."/>
            <person name="Johnson J."/>
            <person name="Kravitz S."/>
            <person name="Beeson K."/>
            <person name="Sutton G."/>
            <person name="Rogers Y.-H."/>
            <person name="Friedman R."/>
            <person name="Frazier M."/>
            <person name="Venter J.C."/>
        </authorList>
    </citation>
    <scope>NUCLEOTIDE SEQUENCE [LARGE SCALE GENOMIC DNA]</scope>
    <source>
        <strain evidence="6 7">ATCC 23134</strain>
    </source>
</reference>
<comment type="caution">
    <text evidence="6">The sequence shown here is derived from an EMBL/GenBank/DDBJ whole genome shotgun (WGS) entry which is preliminary data.</text>
</comment>
<evidence type="ECO:0000313" key="7">
    <source>
        <dbReference type="Proteomes" id="UP000004095"/>
    </source>
</evidence>
<dbReference type="Pfam" id="PF05227">
    <property type="entry name" value="CHASE3"/>
    <property type="match status" value="1"/>
</dbReference>
<feature type="transmembrane region" description="Helical" evidence="4">
    <location>
        <begin position="214"/>
        <end position="233"/>
    </location>
</feature>
<dbReference type="CDD" id="cd19410">
    <property type="entry name" value="HK9-like_sensor"/>
    <property type="match status" value="1"/>
</dbReference>
<dbReference type="PROSITE" id="PS50111">
    <property type="entry name" value="CHEMOTAXIS_TRANSDUC_2"/>
    <property type="match status" value="1"/>
</dbReference>
<accession>A1ZV32</accession>
<evidence type="ECO:0000256" key="1">
    <source>
        <dbReference type="ARBA" id="ARBA00022500"/>
    </source>
</evidence>
<dbReference type="eggNOG" id="COG0840">
    <property type="taxonomic scope" value="Bacteria"/>
</dbReference>
<evidence type="ECO:0000256" key="2">
    <source>
        <dbReference type="ARBA" id="ARBA00029447"/>
    </source>
</evidence>
<protein>
    <submittedName>
        <fullName evidence="6">Methyl-accepting chemotaxis protein</fullName>
    </submittedName>
</protein>
<dbReference type="Gene3D" id="1.10.287.950">
    <property type="entry name" value="Methyl-accepting chemotaxis protein"/>
    <property type="match status" value="1"/>
</dbReference>
<evidence type="ECO:0000256" key="4">
    <source>
        <dbReference type="SAM" id="Phobius"/>
    </source>
</evidence>
<gene>
    <name evidence="6" type="ORF">M23134_04860</name>
</gene>
<dbReference type="Pfam" id="PF00015">
    <property type="entry name" value="MCPsignal"/>
    <property type="match status" value="1"/>
</dbReference>
<dbReference type="PANTHER" id="PTHR43531:SF11">
    <property type="entry name" value="METHYL-ACCEPTING CHEMOTAXIS PROTEIN 3"/>
    <property type="match status" value="1"/>
</dbReference>
<keyword evidence="4" id="KW-0472">Membrane</keyword>
<dbReference type="SUPFAM" id="SSF58104">
    <property type="entry name" value="Methyl-accepting chemotaxis protein (MCP) signaling domain"/>
    <property type="match status" value="1"/>
</dbReference>
<keyword evidence="4" id="KW-0812">Transmembrane</keyword>
<sequence length="575" mass="63631">MLVLLLVGVLVYFNIDKLLDDTKWVEHTYKVIGKANQLERYMIDQETGMRGFAISGDEEFLEPYNSGKVSFDKLISELKTTVSDNPPQVQRLANIESQAQSWRREIAKNYINIRRSVREGKKTENKSSNRNKLDAIKNVVVSSTLDKINKQQLLLDLENMKDLNAFYALFDKKEGKQYMDQIRARLKEFKDIESSLLSTRLKKQESMADTTKNIVVFSILLALIVGAFAILYITRNVLNTLGGEPAEVAQMLNKISNGDLSIDIDKKDATGLYASVQAMVKKLKEIVSEIRAGADNITIVSREMSRSAQNIAEGANSQAASTEEVSVSMEQMLANIEQNTGNSKQTEKMAMNTLKEVETGKDAVVETASSMKNIADKITIINEIARRTDILALNAAVEAARAGEVGKGFAVVAAEVRKLAERSQNAAIEIDTLSKSNVTIAENASKLFNELVPNIQKTTQLVQEINAASLEQSSASTQVNSAIQELNLVMQQNVTGSDELAATSEELSSQANSLKNMISFFKLQHGHEISESSINSPFQVPTNIQQNRGRVKNRAKGINLNLGDSDVSDEDFTRY</sequence>
<dbReference type="InterPro" id="IPR004089">
    <property type="entry name" value="MCPsignal_dom"/>
</dbReference>
<dbReference type="GO" id="GO:0007165">
    <property type="term" value="P:signal transduction"/>
    <property type="evidence" value="ECO:0007669"/>
    <property type="project" value="UniProtKB-KW"/>
</dbReference>
<evidence type="ECO:0000259" key="5">
    <source>
        <dbReference type="PROSITE" id="PS50111"/>
    </source>
</evidence>
<dbReference type="EMBL" id="AAWS01000044">
    <property type="protein sequence ID" value="EAY25688.1"/>
    <property type="molecule type" value="Genomic_DNA"/>
</dbReference>
<comment type="similarity">
    <text evidence="2">Belongs to the methyl-accepting chemotaxis (MCP) protein family.</text>
</comment>
<evidence type="ECO:0000256" key="3">
    <source>
        <dbReference type="PROSITE-ProRule" id="PRU00284"/>
    </source>
</evidence>
<dbReference type="PANTHER" id="PTHR43531">
    <property type="entry name" value="PROTEIN ICFG"/>
    <property type="match status" value="1"/>
</dbReference>
<dbReference type="GO" id="GO:0005886">
    <property type="term" value="C:plasma membrane"/>
    <property type="evidence" value="ECO:0007669"/>
    <property type="project" value="TreeGrafter"/>
</dbReference>
<organism evidence="6 7">
    <name type="scientific">Microscilla marina ATCC 23134</name>
    <dbReference type="NCBI Taxonomy" id="313606"/>
    <lineage>
        <taxon>Bacteria</taxon>
        <taxon>Pseudomonadati</taxon>
        <taxon>Bacteroidota</taxon>
        <taxon>Cytophagia</taxon>
        <taxon>Cytophagales</taxon>
        <taxon>Microscillaceae</taxon>
        <taxon>Microscilla</taxon>
    </lineage>
</organism>
<dbReference type="InterPro" id="IPR051310">
    <property type="entry name" value="MCP_chemotaxis"/>
</dbReference>
<evidence type="ECO:0000313" key="6">
    <source>
        <dbReference type="EMBL" id="EAY25688.1"/>
    </source>
</evidence>
<feature type="domain" description="Methyl-accepting transducer" evidence="5">
    <location>
        <begin position="293"/>
        <end position="508"/>
    </location>
</feature>